<evidence type="ECO:0000313" key="3">
    <source>
        <dbReference type="Proteomes" id="UP001295684"/>
    </source>
</evidence>
<evidence type="ECO:0000256" key="1">
    <source>
        <dbReference type="SAM" id="MobiDB-lite"/>
    </source>
</evidence>
<proteinExistence type="predicted"/>
<feature type="compositionally biased region" description="Polar residues" evidence="1">
    <location>
        <begin position="70"/>
        <end position="80"/>
    </location>
</feature>
<sequence>MLKIFKFRRKTKWWQLLIKSIDFLITSCSTISENAHKPERLANYHQRKSQIKTNANSNSNNHNESFMSSTSNQYLLKNKIRNNQRFSEELFRRRTKLKRNSRNQDTERDNISPLLNLKKESSVSSLSKSSSKESEMSKSK</sequence>
<feature type="region of interest" description="Disordered" evidence="1">
    <location>
        <begin position="93"/>
        <end position="140"/>
    </location>
</feature>
<name>A0AAD1UP20_EUPCR</name>
<feature type="compositionally biased region" description="Low complexity" evidence="1">
    <location>
        <begin position="54"/>
        <end position="69"/>
    </location>
</feature>
<feature type="region of interest" description="Disordered" evidence="1">
    <location>
        <begin position="46"/>
        <end position="80"/>
    </location>
</feature>
<gene>
    <name evidence="2" type="ORF">ECRASSUSDP1_LOCUS11773</name>
</gene>
<accession>A0AAD1UP20</accession>
<comment type="caution">
    <text evidence="2">The sequence shown here is derived from an EMBL/GenBank/DDBJ whole genome shotgun (WGS) entry which is preliminary data.</text>
</comment>
<organism evidence="2 3">
    <name type="scientific">Euplotes crassus</name>
    <dbReference type="NCBI Taxonomy" id="5936"/>
    <lineage>
        <taxon>Eukaryota</taxon>
        <taxon>Sar</taxon>
        <taxon>Alveolata</taxon>
        <taxon>Ciliophora</taxon>
        <taxon>Intramacronucleata</taxon>
        <taxon>Spirotrichea</taxon>
        <taxon>Hypotrichia</taxon>
        <taxon>Euplotida</taxon>
        <taxon>Euplotidae</taxon>
        <taxon>Moneuplotes</taxon>
    </lineage>
</organism>
<feature type="compositionally biased region" description="Basic and acidic residues" evidence="1">
    <location>
        <begin position="130"/>
        <end position="140"/>
    </location>
</feature>
<dbReference type="Proteomes" id="UP001295684">
    <property type="component" value="Unassembled WGS sequence"/>
</dbReference>
<evidence type="ECO:0000313" key="2">
    <source>
        <dbReference type="EMBL" id="CAI2370460.1"/>
    </source>
</evidence>
<protein>
    <submittedName>
        <fullName evidence="2">Uncharacterized protein</fullName>
    </submittedName>
</protein>
<dbReference type="EMBL" id="CAMPGE010011641">
    <property type="protein sequence ID" value="CAI2370460.1"/>
    <property type="molecule type" value="Genomic_DNA"/>
</dbReference>
<reference evidence="2" key="1">
    <citation type="submission" date="2023-07" db="EMBL/GenBank/DDBJ databases">
        <authorList>
            <consortium name="AG Swart"/>
            <person name="Singh M."/>
            <person name="Singh A."/>
            <person name="Seah K."/>
            <person name="Emmerich C."/>
        </authorList>
    </citation>
    <scope>NUCLEOTIDE SEQUENCE</scope>
    <source>
        <strain evidence="2">DP1</strain>
    </source>
</reference>
<dbReference type="AlphaFoldDB" id="A0AAD1UP20"/>
<keyword evidence="3" id="KW-1185">Reference proteome</keyword>